<feature type="region of interest" description="Disordered" evidence="1">
    <location>
        <begin position="972"/>
        <end position="1024"/>
    </location>
</feature>
<feature type="domain" description="Helicase-associated" evidence="2">
    <location>
        <begin position="218"/>
        <end position="279"/>
    </location>
</feature>
<feature type="compositionally biased region" description="Polar residues" evidence="1">
    <location>
        <begin position="1002"/>
        <end position="1014"/>
    </location>
</feature>
<keyword evidence="3" id="KW-0067">ATP-binding</keyword>
<keyword evidence="4" id="KW-1185">Reference proteome</keyword>
<keyword evidence="3" id="KW-0547">Nucleotide-binding</keyword>
<dbReference type="PANTHER" id="PTHR33418">
    <property type="entry name" value="HELICASE-ASSOCIATED"/>
    <property type="match status" value="1"/>
</dbReference>
<gene>
    <name evidence="3" type="ORF">SEMRO_563_G167170.1</name>
</gene>
<comment type="caution">
    <text evidence="3">The sequence shown here is derived from an EMBL/GenBank/DDBJ whole genome shotgun (WGS) entry which is preliminary data.</text>
</comment>
<dbReference type="AlphaFoldDB" id="A0A9N8E1Q4"/>
<name>A0A9N8E1Q4_9STRA</name>
<feature type="compositionally biased region" description="Polar residues" evidence="1">
    <location>
        <begin position="386"/>
        <end position="411"/>
    </location>
</feature>
<dbReference type="PANTHER" id="PTHR33418:SF1">
    <property type="entry name" value="HELICASE-ASSOCIATED DOMAIN-CONTAINING PROTEIN"/>
    <property type="match status" value="1"/>
</dbReference>
<dbReference type="GO" id="GO:0004386">
    <property type="term" value="F:helicase activity"/>
    <property type="evidence" value="ECO:0007669"/>
    <property type="project" value="UniProtKB-KW"/>
</dbReference>
<evidence type="ECO:0000313" key="3">
    <source>
        <dbReference type="EMBL" id="CAB9512946.1"/>
    </source>
</evidence>
<feature type="compositionally biased region" description="Low complexity" evidence="1">
    <location>
        <begin position="972"/>
        <end position="987"/>
    </location>
</feature>
<feature type="region of interest" description="Disordered" evidence="1">
    <location>
        <begin position="450"/>
        <end position="499"/>
    </location>
</feature>
<dbReference type="Gene3D" id="6.10.140.530">
    <property type="match status" value="1"/>
</dbReference>
<feature type="compositionally biased region" description="Basic residues" evidence="1">
    <location>
        <begin position="1015"/>
        <end position="1024"/>
    </location>
</feature>
<feature type="compositionally biased region" description="Basic residues" evidence="1">
    <location>
        <begin position="34"/>
        <end position="52"/>
    </location>
</feature>
<evidence type="ECO:0000313" key="4">
    <source>
        <dbReference type="Proteomes" id="UP001153069"/>
    </source>
</evidence>
<protein>
    <submittedName>
        <fullName evidence="3">Helicase</fullName>
    </submittedName>
</protein>
<evidence type="ECO:0000259" key="2">
    <source>
        <dbReference type="Pfam" id="PF03457"/>
    </source>
</evidence>
<evidence type="ECO:0000256" key="1">
    <source>
        <dbReference type="SAM" id="MobiDB-lite"/>
    </source>
</evidence>
<organism evidence="3 4">
    <name type="scientific">Seminavis robusta</name>
    <dbReference type="NCBI Taxonomy" id="568900"/>
    <lineage>
        <taxon>Eukaryota</taxon>
        <taxon>Sar</taxon>
        <taxon>Stramenopiles</taxon>
        <taxon>Ochrophyta</taxon>
        <taxon>Bacillariophyta</taxon>
        <taxon>Bacillariophyceae</taxon>
        <taxon>Bacillariophycidae</taxon>
        <taxon>Naviculales</taxon>
        <taxon>Naviculaceae</taxon>
        <taxon>Seminavis</taxon>
    </lineage>
</organism>
<feature type="region of interest" description="Disordered" evidence="1">
    <location>
        <begin position="1"/>
        <end position="64"/>
    </location>
</feature>
<keyword evidence="3" id="KW-0378">Hydrolase</keyword>
<feature type="region of interest" description="Disordered" evidence="1">
    <location>
        <begin position="530"/>
        <end position="565"/>
    </location>
</feature>
<feature type="compositionally biased region" description="Polar residues" evidence="1">
    <location>
        <begin position="193"/>
        <end position="202"/>
    </location>
</feature>
<feature type="compositionally biased region" description="Basic and acidic residues" evidence="1">
    <location>
        <begin position="347"/>
        <end position="359"/>
    </location>
</feature>
<accession>A0A9N8E1Q4</accession>
<dbReference type="Pfam" id="PF03457">
    <property type="entry name" value="HA"/>
    <property type="match status" value="1"/>
</dbReference>
<feature type="region of interest" description="Disordered" evidence="1">
    <location>
        <begin position="186"/>
        <end position="207"/>
    </location>
</feature>
<feature type="compositionally biased region" description="Basic residues" evidence="1">
    <location>
        <begin position="533"/>
        <end position="554"/>
    </location>
</feature>
<dbReference type="EMBL" id="CAICTM010000562">
    <property type="protein sequence ID" value="CAB9512946.1"/>
    <property type="molecule type" value="Genomic_DNA"/>
</dbReference>
<proteinExistence type="predicted"/>
<dbReference type="InterPro" id="IPR005114">
    <property type="entry name" value="Helicase_assoc"/>
</dbReference>
<dbReference type="Proteomes" id="UP001153069">
    <property type="component" value="Unassembled WGS sequence"/>
</dbReference>
<feature type="region of interest" description="Disordered" evidence="1">
    <location>
        <begin position="589"/>
        <end position="609"/>
    </location>
</feature>
<keyword evidence="3" id="KW-0347">Helicase</keyword>
<feature type="compositionally biased region" description="Basic residues" evidence="1">
    <location>
        <begin position="132"/>
        <end position="145"/>
    </location>
</feature>
<feature type="compositionally biased region" description="Low complexity" evidence="1">
    <location>
        <begin position="595"/>
        <end position="607"/>
    </location>
</feature>
<reference evidence="3" key="1">
    <citation type="submission" date="2020-06" db="EMBL/GenBank/DDBJ databases">
        <authorList>
            <consortium name="Plant Systems Biology data submission"/>
        </authorList>
    </citation>
    <scope>NUCLEOTIDE SEQUENCE</scope>
    <source>
        <strain evidence="3">D6</strain>
    </source>
</reference>
<feature type="region of interest" description="Disordered" evidence="1">
    <location>
        <begin position="85"/>
        <end position="149"/>
    </location>
</feature>
<sequence length="1024" mass="113619">MSGSNNSPPGQGFPGQGFPGRGQHPPSYPPAPRGFHHHHYQQHPPRVPHTHHSGPNPCLPNAAFFARQPPDSFATPFPAGYPAPRPYGYAAHPPTQLQRQHPLPHHGYHPVPGAQPHPAGHGYTPPAATQKNHYKQNHQVQQRRQHSQELVVAAAAPNQSKHNQAMQLPWQPHPPPSHCRCPPTNPAWEESKGNSFQQQTNRKATKETRGLEAPLDQNESWNLYYAQLTKFRRDNGHCVVPASIPGDKKFANWARTQRTQWKEGTMKPHRREKLEALDFDCEDTKWNAFFDKLQKFKADNNNGKYVPTKKENQTLRHWADTQRKRMRNLKPEWKQKMFQHFDRTPEIETAKRGASELRGRAKGTGEAGTTTDQNAALGEKNMGNEELTSATASNAASERYTTAKSTGVPATTTTDENAALCVKNSDKELTSATASSEEEAAVTIQEDVGAQAGGEDSQGPSANNATINNPVATKDKQNYPSPVCQEQNQATSRTGAINKTDCPGCTGRSRAKKFQNQQSVAAAVAWMQAYDKKQKKQPKKGNTKKGNKKRKRGGRDKATANNNTCKQKPTMVETYVNTLCQYIEYADNESDDSTNDNNASTNDTESTGTSNTELLCDGCANHWNDLLKTHFEDRKKEFADPLNVSKHEFKVLGIDECDMLDLADLLQIDCQKHGGGIVATTKGANVKYFYFGKTDGKKSWKDHDALQELENATNAIEKMGNLIASKLPLGIKGYRQDPAMLYTKKTDTQGAHRDQRGFCDLYTHDRGLGDGETCLPSDRSKRETKLLPWIWHCPLTPEGMELNYWPGGCDPEDPPIRIHIPYGASLLARIDAIHGGGLGRPGNRRLHIAFWPFSTAIREAGEKLGLPPKVIDFRKKCGRADVGYSGRGLDVLNNRLGDPKAHGRPNEISLYSDVGGPNLCRKVGPVILGQRGYLQGMRDNMIFGADFQGKWARKWNHWEQKKGDEADRKLAAAAATTTKTATTTTRTTTDKPKGPIGEKSTRSATGEQRTQPSRGSKKRRIYGP</sequence>
<feature type="compositionally biased region" description="Polar residues" evidence="1">
    <location>
        <begin position="458"/>
        <end position="471"/>
    </location>
</feature>
<feature type="region of interest" description="Disordered" evidence="1">
    <location>
        <begin position="347"/>
        <end position="411"/>
    </location>
</feature>
<feature type="compositionally biased region" description="Polar residues" evidence="1">
    <location>
        <begin position="478"/>
        <end position="497"/>
    </location>
</feature>